<dbReference type="Proteomes" id="UP000035680">
    <property type="component" value="Unassembled WGS sequence"/>
</dbReference>
<protein>
    <submittedName>
        <fullName evidence="3">Integrase_SAM-like_N domain-containing protein</fullName>
    </submittedName>
</protein>
<proteinExistence type="predicted"/>
<organism evidence="2 3">
    <name type="scientific">Strongyloides venezuelensis</name>
    <name type="common">Threadworm</name>
    <dbReference type="NCBI Taxonomy" id="75913"/>
    <lineage>
        <taxon>Eukaryota</taxon>
        <taxon>Metazoa</taxon>
        <taxon>Ecdysozoa</taxon>
        <taxon>Nematoda</taxon>
        <taxon>Chromadorea</taxon>
        <taxon>Rhabditida</taxon>
        <taxon>Tylenchina</taxon>
        <taxon>Panagrolaimomorpha</taxon>
        <taxon>Strongyloidoidea</taxon>
        <taxon>Strongyloididae</taxon>
        <taxon>Strongyloides</taxon>
    </lineage>
</organism>
<reference evidence="3" key="2">
    <citation type="submission" date="2015-08" db="UniProtKB">
        <authorList>
            <consortium name="WormBaseParasite"/>
        </authorList>
    </citation>
    <scope>IDENTIFICATION</scope>
</reference>
<feature type="region of interest" description="Disordered" evidence="1">
    <location>
        <begin position="1"/>
        <end position="28"/>
    </location>
</feature>
<accession>A0A0K0FEW2</accession>
<dbReference type="STRING" id="75913.A0A0K0FEW2"/>
<keyword evidence="2" id="KW-1185">Reference proteome</keyword>
<evidence type="ECO:0000313" key="3">
    <source>
        <dbReference type="WBParaSite" id="SVE_0740100.1"/>
    </source>
</evidence>
<reference evidence="2" key="1">
    <citation type="submission" date="2014-07" db="EMBL/GenBank/DDBJ databases">
        <authorList>
            <person name="Martin A.A"/>
            <person name="De Silva N."/>
        </authorList>
    </citation>
    <scope>NUCLEOTIDE SEQUENCE</scope>
</reference>
<evidence type="ECO:0000256" key="1">
    <source>
        <dbReference type="SAM" id="MobiDB-lite"/>
    </source>
</evidence>
<feature type="compositionally biased region" description="Acidic residues" evidence="1">
    <location>
        <begin position="19"/>
        <end position="28"/>
    </location>
</feature>
<sequence>MDQFDIYDSDGYQPSVSSESDDYGSDEEEMAIAENVSEKLPKDETKKTNHLTSLPGYEENKSRVKICERFIIPKVMKDGTLKFREFCHVCNDWKLNFSNHFRKTHPRLASESINDFQARKEVAFREMREDKKKARQEYAELVAKQNREDVVVDIDRQLAVFLDAVRDEVMKNFAVVCDLMATMDSYPDKPHEVKALLKRLGLYDMYEDPIIEEYIQYQLNMARRGRDVGNENTPSKELISESNILRHFVDYAEIPLLEYFSIVGRITNSKTITNYQRSIKNFVEFLRVQKLRSGVLDDRNTDQALTMIVHKVEKIVYRIMKNKEKEEEDKIVVVDSRPYPWYSRFIRELDLTVPKDARPEFLYKAELGHVMSVIVPTTGKKWAAFRYSGKSAASHHMLDAESRKSILLPYLEKRKQVVEEHFLKLVAFSVKEKSSLFFNSKDEFWKSNITKRRQLFFSRILALTLKNRRLLTQLRKSEEVFTDDDVSFFKVFFILCSDDEEYGAAKEIGESDSEPDSIACHNDIEADNIHAEPIEVDNNAVNAPVNNIILKSRRKATKRPVAEQVATRDACEIISQINFPRAGLDSLKSGNVYRENMIDRIFSMISYHQHYWKCVNRKFVRKFLRRIPTLAEKYTIIGRFELMRIIGGIFIVLKSKEIKPKKFARDPRSYTNVLLQGLAELGIPGELRADEYLARAAKMIPRIGYYTYEQLE</sequence>
<name>A0A0K0FEW2_STRVS</name>
<dbReference type="AlphaFoldDB" id="A0A0K0FEW2"/>
<dbReference type="WBParaSite" id="SVE_0740100.1">
    <property type="protein sequence ID" value="SVE_0740100.1"/>
    <property type="gene ID" value="SVE_0740100"/>
</dbReference>
<evidence type="ECO:0000313" key="2">
    <source>
        <dbReference type="Proteomes" id="UP000035680"/>
    </source>
</evidence>